<organism evidence="3 4">
    <name type="scientific">Fonsecaea nubica</name>
    <dbReference type="NCBI Taxonomy" id="856822"/>
    <lineage>
        <taxon>Eukaryota</taxon>
        <taxon>Fungi</taxon>
        <taxon>Dikarya</taxon>
        <taxon>Ascomycota</taxon>
        <taxon>Pezizomycotina</taxon>
        <taxon>Eurotiomycetes</taxon>
        <taxon>Chaetothyriomycetidae</taxon>
        <taxon>Chaetothyriales</taxon>
        <taxon>Herpotrichiellaceae</taxon>
        <taxon>Fonsecaea</taxon>
    </lineage>
</organism>
<gene>
    <name evidence="3" type="ORF">AYO20_01953</name>
</gene>
<feature type="compositionally biased region" description="Basic and acidic residues" evidence="2">
    <location>
        <begin position="102"/>
        <end position="127"/>
    </location>
</feature>
<proteinExistence type="inferred from homology"/>
<feature type="compositionally biased region" description="Polar residues" evidence="2">
    <location>
        <begin position="1"/>
        <end position="12"/>
    </location>
</feature>
<dbReference type="Proteomes" id="UP000185904">
    <property type="component" value="Unassembled WGS sequence"/>
</dbReference>
<comment type="caution">
    <text evidence="3">The sequence shown here is derived from an EMBL/GenBank/DDBJ whole genome shotgun (WGS) entry which is preliminary data.</text>
</comment>
<dbReference type="OrthoDB" id="10067381at2759"/>
<evidence type="ECO:0000256" key="1">
    <source>
        <dbReference type="ARBA" id="ARBA00010568"/>
    </source>
</evidence>
<dbReference type="AlphaFoldDB" id="A0A178DAS0"/>
<evidence type="ECO:0000313" key="4">
    <source>
        <dbReference type="Proteomes" id="UP000185904"/>
    </source>
</evidence>
<evidence type="ECO:0000313" key="3">
    <source>
        <dbReference type="EMBL" id="OAL38747.1"/>
    </source>
</evidence>
<dbReference type="Pfam" id="PF08939">
    <property type="entry name" value="Bles03"/>
    <property type="match status" value="2"/>
</dbReference>
<dbReference type="PANTHER" id="PTHR31977">
    <property type="entry name" value="UPF0696 PROTEIN C11ORF68"/>
    <property type="match status" value="1"/>
</dbReference>
<dbReference type="Gene3D" id="3.30.760.10">
    <property type="entry name" value="RNA Cap, Translation Initiation Factor Eif4e"/>
    <property type="match status" value="1"/>
</dbReference>
<accession>A0A178DAS0</accession>
<dbReference type="SUPFAM" id="SSF55418">
    <property type="entry name" value="eIF4e-like"/>
    <property type="match status" value="1"/>
</dbReference>
<name>A0A178DAS0_9EURO</name>
<feature type="region of interest" description="Disordered" evidence="2">
    <location>
        <begin position="1"/>
        <end position="28"/>
    </location>
</feature>
<feature type="compositionally biased region" description="Low complexity" evidence="2">
    <location>
        <begin position="202"/>
        <end position="218"/>
    </location>
</feature>
<dbReference type="RefSeq" id="XP_022503759.1">
    <property type="nucleotide sequence ID" value="XM_022640259.1"/>
</dbReference>
<comment type="similarity">
    <text evidence="1">Belongs to the UPF0696 family.</text>
</comment>
<dbReference type="GeneID" id="34585377"/>
<dbReference type="PANTHER" id="PTHR31977:SF1">
    <property type="entry name" value="UPF0696 PROTEIN C11ORF68"/>
    <property type="match status" value="1"/>
</dbReference>
<reference evidence="3 4" key="1">
    <citation type="submission" date="2016-03" db="EMBL/GenBank/DDBJ databases">
        <title>The draft genome sequence of Fonsecaea nubica causative agent of cutaneous subcutaneous infection in human host.</title>
        <authorList>
            <person name="Costa F."/>
            <person name="Sybren D.H."/>
            <person name="Raittz R.T."/>
            <person name="Weiss V.A."/>
            <person name="Leao A.C."/>
            <person name="Gomes R."/>
            <person name="De Souza E.M."/>
            <person name="Pedrosa F.O."/>
            <person name="Steffens M.B."/>
            <person name="Bombassaro A."/>
            <person name="Tadra-Sfeir M.Z."/>
            <person name="Moreno L.F."/>
            <person name="Najafzadeh M.J."/>
            <person name="Felipe M.S."/>
            <person name="Teixeira M."/>
            <person name="Sun J."/>
            <person name="Xi L."/>
            <person name="Castro M.A."/>
            <person name="Vicente V.A."/>
        </authorList>
    </citation>
    <scope>NUCLEOTIDE SEQUENCE [LARGE SCALE GENOMIC DNA]</scope>
    <source>
        <strain evidence="3 4">CBS 269.64</strain>
    </source>
</reference>
<dbReference type="EMBL" id="LVCJ01000008">
    <property type="protein sequence ID" value="OAL38747.1"/>
    <property type="molecule type" value="Genomic_DNA"/>
</dbReference>
<sequence length="442" mass="48083">MAPASLSSTASEASMMPDDVFSDESDFHGSVETKSTYQKLAASYDPQKYWAVHEWSTQVNAAKGRVAWLEAARLRAELALRKQQQAERKADDGQAGPQQAEGEIRVGFDGDGKKGDGDGKMDVDTKVKAPASPDPDTEDEDGQDDRRTPPRNFYEGIPSAKQLSESVSDFLARLPPSTTTSGLAGGQPWIWIANPYPDPVPSRRSAGESRSTSTSTSTDPEFGSGDVATFRQLGTRLLERYLSRKHETELQNPGKVPGSITRMLRPERLQLESDIRELAKSRRVTAGKWMLFPRDDEVDTAWAVVARGVWDGKLGTGAKVATAKGEGHMVVDDDNTDDGGGGGGGDGKDNGFRLICIYTRDFSDQADVKRVLQAMKDLGLLSGGVDLDGRSARLRTIYYKCDAYTHLGLSSGNEYKLRASMYSSRDLFPAWYNGVAGAGRGH</sequence>
<dbReference type="InterPro" id="IPR015034">
    <property type="entry name" value="Bles03"/>
</dbReference>
<keyword evidence="4" id="KW-1185">Reference proteome</keyword>
<dbReference type="InterPro" id="IPR023398">
    <property type="entry name" value="TIF_eIF4e-like"/>
</dbReference>
<feature type="region of interest" description="Disordered" evidence="2">
    <location>
        <begin position="85"/>
        <end position="160"/>
    </location>
</feature>
<evidence type="ECO:0008006" key="5">
    <source>
        <dbReference type="Google" id="ProtNLM"/>
    </source>
</evidence>
<evidence type="ECO:0000256" key="2">
    <source>
        <dbReference type="SAM" id="MobiDB-lite"/>
    </source>
</evidence>
<feature type="region of interest" description="Disordered" evidence="2">
    <location>
        <begin position="200"/>
        <end position="228"/>
    </location>
</feature>
<protein>
    <recommendedName>
        <fullName evidence="5">DUF1917 domain-containing protein</fullName>
    </recommendedName>
</protein>